<dbReference type="STRING" id="909613.UO65_2486"/>
<proteinExistence type="predicted"/>
<dbReference type="eggNOG" id="COG0296">
    <property type="taxonomic scope" value="Bacteria"/>
</dbReference>
<dbReference type="Proteomes" id="UP000019277">
    <property type="component" value="Unassembled WGS sequence"/>
</dbReference>
<dbReference type="Gene3D" id="2.60.40.10">
    <property type="entry name" value="Immunoglobulins"/>
    <property type="match status" value="1"/>
</dbReference>
<protein>
    <recommendedName>
        <fullName evidence="3">AMP-activated protein kinase glycogen-binding domain-containing protein</fullName>
    </recommendedName>
</protein>
<accession>A0A8E3BFV5</accession>
<accession>W7IZW7</accession>
<dbReference type="RefSeq" id="WP_052021076.1">
    <property type="nucleotide sequence ID" value="NZ_AYXG01000084.1"/>
</dbReference>
<dbReference type="SUPFAM" id="SSF81296">
    <property type="entry name" value="E set domains"/>
    <property type="match status" value="1"/>
</dbReference>
<dbReference type="InterPro" id="IPR013783">
    <property type="entry name" value="Ig-like_fold"/>
</dbReference>
<dbReference type="InterPro" id="IPR014756">
    <property type="entry name" value="Ig_E-set"/>
</dbReference>
<sequence>MISTKALPFNKYRVTFTLDRDDPPGPVSVVGCFNDWTPGSHRLRNRTGGLRSTTVVVPAGSTVSFRYLAADGTWSDDPDVADRDEDGNAVITV</sequence>
<dbReference type="GO" id="GO:0005975">
    <property type="term" value="P:carbohydrate metabolic process"/>
    <property type="evidence" value="ECO:0007669"/>
    <property type="project" value="UniProtKB-ARBA"/>
</dbReference>
<reference evidence="1 2" key="1">
    <citation type="journal article" date="2014" name="Genome Announc.">
        <title>Draft Genome Sequence of the Antitrypanosomally Active Sponge-Associated Bacterium Actinokineospora sp. Strain EG49.</title>
        <authorList>
            <person name="Harjes J."/>
            <person name="Ryu T."/>
            <person name="Abdelmohsen U.R."/>
            <person name="Moitinho-Silva L."/>
            <person name="Horn H."/>
            <person name="Ravasi T."/>
            <person name="Hentschel U."/>
        </authorList>
    </citation>
    <scope>NUCLEOTIDE SEQUENCE [LARGE SCALE GENOMIC DNA]</scope>
    <source>
        <strain evidence="1 2">EG49</strain>
    </source>
</reference>
<comment type="caution">
    <text evidence="1">The sequence shown here is derived from an EMBL/GenBank/DDBJ whole genome shotgun (WGS) entry which is preliminary data.</text>
</comment>
<keyword evidence="2" id="KW-1185">Reference proteome</keyword>
<dbReference type="OrthoDB" id="9811945at2"/>
<name>W7IZW7_9PSEU</name>
<evidence type="ECO:0000313" key="2">
    <source>
        <dbReference type="Proteomes" id="UP000019277"/>
    </source>
</evidence>
<dbReference type="AlphaFoldDB" id="W7IZW7"/>
<dbReference type="EMBL" id="AYXG01000084">
    <property type="protein sequence ID" value="EWC62237.1"/>
    <property type="molecule type" value="Genomic_DNA"/>
</dbReference>
<evidence type="ECO:0000313" key="1">
    <source>
        <dbReference type="EMBL" id="EWC62237.1"/>
    </source>
</evidence>
<organism evidence="1 2">
    <name type="scientific">Actinokineospora spheciospongiae</name>
    <dbReference type="NCBI Taxonomy" id="909613"/>
    <lineage>
        <taxon>Bacteria</taxon>
        <taxon>Bacillati</taxon>
        <taxon>Actinomycetota</taxon>
        <taxon>Actinomycetes</taxon>
        <taxon>Pseudonocardiales</taxon>
        <taxon>Pseudonocardiaceae</taxon>
        <taxon>Actinokineospora</taxon>
    </lineage>
</organism>
<evidence type="ECO:0008006" key="3">
    <source>
        <dbReference type="Google" id="ProtNLM"/>
    </source>
</evidence>
<gene>
    <name evidence="1" type="ORF">UO65_2486</name>
</gene>